<dbReference type="GO" id="GO:0016020">
    <property type="term" value="C:membrane"/>
    <property type="evidence" value="ECO:0007669"/>
    <property type="project" value="GOC"/>
</dbReference>
<evidence type="ECO:0000259" key="4">
    <source>
        <dbReference type="Pfam" id="PF00535"/>
    </source>
</evidence>
<name>A0A1F7ULX5_9BACT</name>
<gene>
    <name evidence="5" type="ORF">A3E39_01165</name>
</gene>
<evidence type="ECO:0000256" key="3">
    <source>
        <dbReference type="ARBA" id="ARBA00022679"/>
    </source>
</evidence>
<evidence type="ECO:0000313" key="6">
    <source>
        <dbReference type="Proteomes" id="UP000176603"/>
    </source>
</evidence>
<dbReference type="STRING" id="1802399.A3E39_01165"/>
<proteinExistence type="inferred from homology"/>
<organism evidence="5 6">
    <name type="scientific">Candidatus Uhrbacteria bacterium RIFCSPHIGHO2_12_FULL_60_25</name>
    <dbReference type="NCBI Taxonomy" id="1802399"/>
    <lineage>
        <taxon>Bacteria</taxon>
        <taxon>Candidatus Uhriibacteriota</taxon>
    </lineage>
</organism>
<evidence type="ECO:0000256" key="2">
    <source>
        <dbReference type="ARBA" id="ARBA00022676"/>
    </source>
</evidence>
<keyword evidence="2" id="KW-0328">Glycosyltransferase</keyword>
<evidence type="ECO:0000313" key="5">
    <source>
        <dbReference type="EMBL" id="OGL78754.1"/>
    </source>
</evidence>
<comment type="caution">
    <text evidence="5">The sequence shown here is derived from an EMBL/GenBank/DDBJ whole genome shotgun (WGS) entry which is preliminary data.</text>
</comment>
<dbReference type="CDD" id="cd06442">
    <property type="entry name" value="DPM1_like"/>
    <property type="match status" value="1"/>
</dbReference>
<accession>A0A1F7ULX5</accession>
<dbReference type="EMBL" id="MGEH01000024">
    <property type="protein sequence ID" value="OGL78754.1"/>
    <property type="molecule type" value="Genomic_DNA"/>
</dbReference>
<dbReference type="Pfam" id="PF00535">
    <property type="entry name" value="Glycos_transf_2"/>
    <property type="match status" value="1"/>
</dbReference>
<dbReference type="PANTHER" id="PTHR43398:SF1">
    <property type="entry name" value="DOLICHOL-PHOSPHATE MANNOSYLTRANSFERASE SUBUNIT 1"/>
    <property type="match status" value="1"/>
</dbReference>
<feature type="domain" description="Glycosyltransferase 2-like" evidence="4">
    <location>
        <begin position="23"/>
        <end position="193"/>
    </location>
</feature>
<dbReference type="GO" id="GO:0004582">
    <property type="term" value="F:dolichyl-phosphate beta-D-mannosyltransferase activity"/>
    <property type="evidence" value="ECO:0007669"/>
    <property type="project" value="InterPro"/>
</dbReference>
<dbReference type="FunFam" id="3.90.550.10:FF:000122">
    <property type="entry name" value="Dolichol-phosphate mannosyltransferase subunit 1"/>
    <property type="match status" value="1"/>
</dbReference>
<dbReference type="Gene3D" id="3.90.550.10">
    <property type="entry name" value="Spore Coat Polysaccharide Biosynthesis Protein SpsA, Chain A"/>
    <property type="match status" value="1"/>
</dbReference>
<dbReference type="AlphaFoldDB" id="A0A1F7ULX5"/>
<dbReference type="GO" id="GO:0009247">
    <property type="term" value="P:glycolipid biosynthetic process"/>
    <property type="evidence" value="ECO:0007669"/>
    <property type="project" value="TreeGrafter"/>
</dbReference>
<sequence length="275" mass="30851">MTDVRVASVTTWNDRLPQGRAVVIVPTYNERGNIERLLTALTGLEIPADVLVADDGSPDGTADAVERLAPSLPRRIILMRRTGKYGLGRCYLDAFAWVQEHAPGYGIVIQTDADFSHDPEMLPLLIERARTYGVAVGSRYVQGGSTPDWDHRRVLLSRGGNLYARTVLRLFYPSYPVRDNTAGFIVWRADVLRSVLKQPVMGDGYSFLTALKFVAFRLGFPAIEVPIVFRDRTLGASKLNKRIILEAVGMPWRLGWKFRKPLTAYERPTTDETTQ</sequence>
<dbReference type="InterPro" id="IPR029044">
    <property type="entry name" value="Nucleotide-diphossugar_trans"/>
</dbReference>
<dbReference type="InterPro" id="IPR039528">
    <property type="entry name" value="DPM1-like"/>
</dbReference>
<protein>
    <recommendedName>
        <fullName evidence="4">Glycosyltransferase 2-like domain-containing protein</fullName>
    </recommendedName>
</protein>
<dbReference type="Proteomes" id="UP000176603">
    <property type="component" value="Unassembled WGS sequence"/>
</dbReference>
<evidence type="ECO:0000256" key="1">
    <source>
        <dbReference type="ARBA" id="ARBA00006739"/>
    </source>
</evidence>
<dbReference type="SUPFAM" id="SSF53448">
    <property type="entry name" value="Nucleotide-diphospho-sugar transferases"/>
    <property type="match status" value="1"/>
</dbReference>
<dbReference type="InterPro" id="IPR001173">
    <property type="entry name" value="Glyco_trans_2-like"/>
</dbReference>
<dbReference type="PANTHER" id="PTHR43398">
    <property type="entry name" value="DOLICHOL-PHOSPHATE MANNOSYLTRANSFERASE SUBUNIT 1"/>
    <property type="match status" value="1"/>
</dbReference>
<comment type="similarity">
    <text evidence="1">Belongs to the glycosyltransferase 2 family.</text>
</comment>
<keyword evidence="3" id="KW-0808">Transferase</keyword>
<reference evidence="5 6" key="1">
    <citation type="journal article" date="2016" name="Nat. Commun.">
        <title>Thousands of microbial genomes shed light on interconnected biogeochemical processes in an aquifer system.</title>
        <authorList>
            <person name="Anantharaman K."/>
            <person name="Brown C.T."/>
            <person name="Hug L.A."/>
            <person name="Sharon I."/>
            <person name="Castelle C.J."/>
            <person name="Probst A.J."/>
            <person name="Thomas B.C."/>
            <person name="Singh A."/>
            <person name="Wilkins M.J."/>
            <person name="Karaoz U."/>
            <person name="Brodie E.L."/>
            <person name="Williams K.H."/>
            <person name="Hubbard S.S."/>
            <person name="Banfield J.F."/>
        </authorList>
    </citation>
    <scope>NUCLEOTIDE SEQUENCE [LARGE SCALE GENOMIC DNA]</scope>
</reference>